<dbReference type="SMART" id="SM00382">
    <property type="entry name" value="AAA"/>
    <property type="match status" value="2"/>
</dbReference>
<dbReference type="PROSITE" id="PS00211">
    <property type="entry name" value="ABC_TRANSPORTER_1"/>
    <property type="match status" value="2"/>
</dbReference>
<dbReference type="InterPro" id="IPR039421">
    <property type="entry name" value="Type_1_exporter"/>
</dbReference>
<evidence type="ECO:0000256" key="9">
    <source>
        <dbReference type="ARBA" id="ARBA00023136"/>
    </source>
</evidence>
<dbReference type="FunFam" id="3.40.50.300:FF:000251">
    <property type="entry name" value="ABC transporter B family member 19"/>
    <property type="match status" value="1"/>
</dbReference>
<feature type="domain" description="ABC transmembrane type-1" evidence="14">
    <location>
        <begin position="856"/>
        <end position="1143"/>
    </location>
</feature>
<keyword evidence="8 12" id="KW-1133">Transmembrane helix</keyword>
<evidence type="ECO:0000256" key="5">
    <source>
        <dbReference type="ARBA" id="ARBA00022737"/>
    </source>
</evidence>
<dbReference type="GO" id="GO:0140359">
    <property type="term" value="F:ABC-type transporter activity"/>
    <property type="evidence" value="ECO:0007669"/>
    <property type="project" value="InterPro"/>
</dbReference>
<evidence type="ECO:0000256" key="6">
    <source>
        <dbReference type="ARBA" id="ARBA00022741"/>
    </source>
</evidence>
<dbReference type="OMA" id="WDALMIV"/>
<dbReference type="Gramene" id="PNW70564">
    <property type="protein sequence ID" value="PNW70564"/>
    <property type="gene ID" value="CHLRE_17g725150v5"/>
</dbReference>
<keyword evidence="16" id="KW-1185">Reference proteome</keyword>
<dbReference type="GO" id="GO:0005524">
    <property type="term" value="F:ATP binding"/>
    <property type="evidence" value="ECO:0007669"/>
    <property type="project" value="UniProtKB-KW"/>
</dbReference>
<keyword evidence="4 12" id="KW-0812">Transmembrane</keyword>
<dbReference type="GO" id="GO:0016887">
    <property type="term" value="F:ATP hydrolysis activity"/>
    <property type="evidence" value="ECO:0007669"/>
    <property type="project" value="InterPro"/>
</dbReference>
<evidence type="ECO:0000256" key="3">
    <source>
        <dbReference type="ARBA" id="ARBA00022448"/>
    </source>
</evidence>
<dbReference type="SUPFAM" id="SSF90123">
    <property type="entry name" value="ABC transporter transmembrane region"/>
    <property type="match status" value="2"/>
</dbReference>
<sequence>MTLKAVISHRPANTPEHPETIENLEHVTEPIPEHNEHVDKEEIPPVSFRRLFSTADRWDALMIVIGTIAALGNGALLPLVAIFFGNFTDTFGSPGSGNFMSSVTDVTLKFLYLAAGAAVGSYLECCLWMYTGNRQANRLRTRFLRAVLHQDVAFFDVHSTTGGLVQGLNEDSIDVQNAISEKLGAFLHHSATFVVGLVIGFTKGWEMALVMVGCMPFTAAIGGVLAKGTEKATAASSKAYAEASAIAQQNISQIRTVAAYNREQAAMQQYGKALELPRKMGLRQSWVSGLSFGGINMVVYGTYAVGLIFGAYRIAAGAYTGGQVLMVMVSTLMGGFALGQAAPNLEYFAKGRSAGGRMFRVIDRQPTIGAELLEEEQVAAGGKPTQPKQPQQLQLTNAKAAGGDVEGGKAAIGGHRVAPAEHVALIEPPASVRGEVQLIDVDFAYPSRPDVLLFDRFNLHVPAGKTVALVGSSGSGKSTVVQLIERFYDPLAGTVTLDGMDLRSLPLRWLRNQVGLVSQEPTLFATTIYENIAIGTKNASAEEVEAAARAANAHTFISNLPQGYETQVGERGVQLSGGQKQRIAIARAILKSPKVMLLDEATSALDTRSEALVQAALDRLVVGRTTVVVAHRLSTIKNADSIAVVQGGRIVEQGTHEELLRDPDGAYSVLVKLQMEAKQLQQAAEEAGEVGAAHAVEEGAEEESSDAPERLGAVAAGAAPPPAAAGRAAALVDTLADGGGGAGVQEQDLGKAMHTAPNTGGAAVAGASRQGSAPPGSLAIAIPGTGGPPGPDSKLGAAGGVTKAAAAGSAAAAAAAAATKVVGVEADDRKEESETPYEVPFKRLLKYAEGEYLVIAIGCIASAVSGAQHPAFGFTFASMIAIFYISDMDELISRASFYCWMFLVIAVAAFLSAVVQQVAFGRVAQAVSGRVRVQLFGSILRQEVAWFDEVKHSSGKLTANLATDAAHVRGAVGDVAGVAFQNISTLVLGYLIAFAYDWRMALLITGVFPLIIVSMVIHLKFHTGFTSDADKLYAGANQMVTEAFSSIRVIHAYNLQGFIAGSYEKMISHANGLLVRQSNVSGLSFAYSNFVMFGMYCLIIYFMGQEINHGWTDFEGSLKAYLVIMLAAMGMAQATRTFPDLGNAKAAVQRIFPIMDRKPVIDSSAEGGKEPDASSISGEIEFRDVRFAYPSRPSVIIFNNFNLTMTAGCVTALVGESGSGKSTVVGLIERFYDPLAGSVLLDGMDVRDYNLRYLRAQIGLVSQEPLLFNGTVADNIRIGKPDATQAELQAAAEAANALAFIEALPEKYNTNVGEGGIQLSGGQKQRVAIARAVVKNPKLLLLDEATSALDARSEAVVQAALDRIMLGRTSIVIAHRLSTIRHANTIAVVYRGQVLEKGTHDELMALDGSYARLVAAQSREPANGAGAKKHKK</sequence>
<evidence type="ECO:0000259" key="13">
    <source>
        <dbReference type="PROSITE" id="PS50893"/>
    </source>
</evidence>
<feature type="domain" description="ABC transporter" evidence="13">
    <location>
        <begin position="1180"/>
        <end position="1416"/>
    </location>
</feature>
<dbReference type="PANTHER" id="PTHR43394">
    <property type="entry name" value="ATP-DEPENDENT PERMEASE MDL1, MITOCHONDRIAL"/>
    <property type="match status" value="1"/>
</dbReference>
<feature type="transmembrane region" description="Helical" evidence="12">
    <location>
        <begin position="1116"/>
        <end position="1134"/>
    </location>
</feature>
<dbReference type="OrthoDB" id="6500128at2759"/>
<feature type="transmembrane region" description="Helical" evidence="12">
    <location>
        <begin position="286"/>
        <end position="312"/>
    </location>
</feature>
<dbReference type="PROSITE" id="PS50893">
    <property type="entry name" value="ABC_TRANSPORTER_2"/>
    <property type="match status" value="2"/>
</dbReference>
<dbReference type="ExpressionAtlas" id="A0A2K3CQJ6">
    <property type="expression patterns" value="baseline and differential"/>
</dbReference>
<dbReference type="FunFam" id="1.20.1560.10:FF:000600">
    <property type="entry name" value="MDR-like ABC transporter"/>
    <property type="match status" value="1"/>
</dbReference>
<feature type="transmembrane region" description="Helical" evidence="12">
    <location>
        <begin position="110"/>
        <end position="130"/>
    </location>
</feature>
<feature type="transmembrane region" description="Helical" evidence="12">
    <location>
        <begin position="1085"/>
        <end position="1104"/>
    </location>
</feature>
<dbReference type="Gene3D" id="1.20.1560.10">
    <property type="entry name" value="ABC transporter type 1, transmembrane domain"/>
    <property type="match status" value="2"/>
</dbReference>
<dbReference type="InterPro" id="IPR017871">
    <property type="entry name" value="ABC_transporter-like_CS"/>
</dbReference>
<dbReference type="PANTHER" id="PTHR43394:SF11">
    <property type="entry name" value="ATP-BINDING CASSETTE TRANSPORTER"/>
    <property type="match status" value="1"/>
</dbReference>
<dbReference type="InterPro" id="IPR003593">
    <property type="entry name" value="AAA+_ATPase"/>
</dbReference>
<keyword evidence="9 12" id="KW-0472">Membrane</keyword>
<dbReference type="CDD" id="cd18577">
    <property type="entry name" value="ABC_6TM_Pgp_ABCB1_D1_like"/>
    <property type="match status" value="1"/>
</dbReference>
<evidence type="ECO:0000256" key="2">
    <source>
        <dbReference type="ARBA" id="ARBA00007577"/>
    </source>
</evidence>
<dbReference type="InParanoid" id="A0A2K3CQJ6"/>
<dbReference type="SUPFAM" id="SSF52540">
    <property type="entry name" value="P-loop containing nucleoside triphosphate hydrolases"/>
    <property type="match status" value="2"/>
</dbReference>
<feature type="region of interest" description="Disordered" evidence="11">
    <location>
        <begin position="754"/>
        <end position="796"/>
    </location>
</feature>
<keyword evidence="3" id="KW-0813">Transport</keyword>
<comment type="subcellular location">
    <subcellularLocation>
        <location evidence="1">Cell membrane</location>
        <topology evidence="1">Multi-pass membrane protein</topology>
    </subcellularLocation>
</comment>
<evidence type="ECO:0000256" key="8">
    <source>
        <dbReference type="ARBA" id="ARBA00022989"/>
    </source>
</evidence>
<name>A0A2K3CQJ6_CHLRE</name>
<dbReference type="GO" id="GO:0042626">
    <property type="term" value="F:ATPase-coupled transmembrane transporter activity"/>
    <property type="evidence" value="ECO:0000318"/>
    <property type="project" value="GO_Central"/>
</dbReference>
<feature type="domain" description="ABC transporter" evidence="13">
    <location>
        <begin position="436"/>
        <end position="672"/>
    </location>
</feature>
<feature type="transmembrane region" description="Helical" evidence="12">
    <location>
        <begin position="852"/>
        <end position="885"/>
    </location>
</feature>
<evidence type="ECO:0000313" key="16">
    <source>
        <dbReference type="Proteomes" id="UP000006906"/>
    </source>
</evidence>
<evidence type="ECO:0000256" key="10">
    <source>
        <dbReference type="ARBA" id="ARBA00023180"/>
    </source>
</evidence>
<dbReference type="Gene3D" id="3.40.50.300">
    <property type="entry name" value="P-loop containing nucleotide triphosphate hydrolases"/>
    <property type="match status" value="2"/>
</dbReference>
<evidence type="ECO:0000256" key="12">
    <source>
        <dbReference type="SAM" id="Phobius"/>
    </source>
</evidence>
<feature type="region of interest" description="Disordered" evidence="11">
    <location>
        <begin position="686"/>
        <end position="708"/>
    </location>
</feature>
<keyword evidence="5" id="KW-0677">Repeat</keyword>
<gene>
    <name evidence="15" type="ORF">CHLRE_17g725150v5</name>
</gene>
<feature type="domain" description="ABC transmembrane type-1" evidence="14">
    <location>
        <begin position="64"/>
        <end position="350"/>
    </location>
</feature>
<evidence type="ECO:0000256" key="7">
    <source>
        <dbReference type="ARBA" id="ARBA00022840"/>
    </source>
</evidence>
<dbReference type="CDD" id="cd18578">
    <property type="entry name" value="ABC_6TM_Pgp_ABCB1_D2_like"/>
    <property type="match status" value="1"/>
</dbReference>
<evidence type="ECO:0000256" key="1">
    <source>
        <dbReference type="ARBA" id="ARBA00004651"/>
    </source>
</evidence>
<keyword evidence="10" id="KW-0325">Glycoprotein</keyword>
<organism evidence="15 16">
    <name type="scientific">Chlamydomonas reinhardtii</name>
    <name type="common">Chlamydomonas smithii</name>
    <dbReference type="NCBI Taxonomy" id="3055"/>
    <lineage>
        <taxon>Eukaryota</taxon>
        <taxon>Viridiplantae</taxon>
        <taxon>Chlorophyta</taxon>
        <taxon>core chlorophytes</taxon>
        <taxon>Chlorophyceae</taxon>
        <taxon>CS clade</taxon>
        <taxon>Chlamydomonadales</taxon>
        <taxon>Chlamydomonadaceae</taxon>
        <taxon>Chlamydomonas</taxon>
    </lineage>
</organism>
<dbReference type="GO" id="GO:0055085">
    <property type="term" value="P:transmembrane transport"/>
    <property type="evidence" value="ECO:0000318"/>
    <property type="project" value="GO_Central"/>
</dbReference>
<feature type="transmembrane region" description="Helical" evidence="12">
    <location>
        <begin position="207"/>
        <end position="226"/>
    </location>
</feature>
<dbReference type="InterPro" id="IPR036640">
    <property type="entry name" value="ABC1_TM_sf"/>
</dbReference>
<dbReference type="Proteomes" id="UP000006906">
    <property type="component" value="Chromosome 17"/>
</dbReference>
<dbReference type="GO" id="GO:0005886">
    <property type="term" value="C:plasma membrane"/>
    <property type="evidence" value="ECO:0007669"/>
    <property type="project" value="UniProtKB-SubCell"/>
</dbReference>
<dbReference type="InterPro" id="IPR011527">
    <property type="entry name" value="ABC1_TM_dom"/>
</dbReference>
<dbReference type="Pfam" id="PF00005">
    <property type="entry name" value="ABC_tran"/>
    <property type="match status" value="2"/>
</dbReference>
<protein>
    <submittedName>
        <fullName evidence="15">Uncharacterized protein</fullName>
    </submittedName>
</protein>
<evidence type="ECO:0000259" key="14">
    <source>
        <dbReference type="PROSITE" id="PS50929"/>
    </source>
</evidence>
<feature type="transmembrane region" description="Helical" evidence="12">
    <location>
        <begin position="183"/>
        <end position="201"/>
    </location>
</feature>
<dbReference type="GO" id="GO:0016020">
    <property type="term" value="C:membrane"/>
    <property type="evidence" value="ECO:0000318"/>
    <property type="project" value="GO_Central"/>
</dbReference>
<accession>A0A2K3CQJ6</accession>
<reference evidence="15 16" key="1">
    <citation type="journal article" date="2007" name="Science">
        <title>The Chlamydomonas genome reveals the evolution of key animal and plant functions.</title>
        <authorList>
            <person name="Merchant S.S."/>
            <person name="Prochnik S.E."/>
            <person name="Vallon O."/>
            <person name="Harris E.H."/>
            <person name="Karpowicz S.J."/>
            <person name="Witman G.B."/>
            <person name="Terry A."/>
            <person name="Salamov A."/>
            <person name="Fritz-Laylin L.K."/>
            <person name="Marechal-Drouard L."/>
            <person name="Marshall W.F."/>
            <person name="Qu L.H."/>
            <person name="Nelson D.R."/>
            <person name="Sanderfoot A.A."/>
            <person name="Spalding M.H."/>
            <person name="Kapitonov V.V."/>
            <person name="Ren Q."/>
            <person name="Ferris P."/>
            <person name="Lindquist E."/>
            <person name="Shapiro H."/>
            <person name="Lucas S.M."/>
            <person name="Grimwood J."/>
            <person name="Schmutz J."/>
            <person name="Cardol P."/>
            <person name="Cerutti H."/>
            <person name="Chanfreau G."/>
            <person name="Chen C.L."/>
            <person name="Cognat V."/>
            <person name="Croft M.T."/>
            <person name="Dent R."/>
            <person name="Dutcher S."/>
            <person name="Fernandez E."/>
            <person name="Fukuzawa H."/>
            <person name="Gonzalez-Ballester D."/>
            <person name="Gonzalez-Halphen D."/>
            <person name="Hallmann A."/>
            <person name="Hanikenne M."/>
            <person name="Hippler M."/>
            <person name="Inwood W."/>
            <person name="Jabbari K."/>
            <person name="Kalanon M."/>
            <person name="Kuras R."/>
            <person name="Lefebvre P.A."/>
            <person name="Lemaire S.D."/>
            <person name="Lobanov A.V."/>
            <person name="Lohr M."/>
            <person name="Manuell A."/>
            <person name="Meier I."/>
            <person name="Mets L."/>
            <person name="Mittag M."/>
            <person name="Mittelmeier T."/>
            <person name="Moroney J.V."/>
            <person name="Moseley J."/>
            <person name="Napoli C."/>
            <person name="Nedelcu A.M."/>
            <person name="Niyogi K."/>
            <person name="Novoselov S.V."/>
            <person name="Paulsen I.T."/>
            <person name="Pazour G."/>
            <person name="Purton S."/>
            <person name="Ral J.P."/>
            <person name="Riano-Pachon D.M."/>
            <person name="Riekhof W."/>
            <person name="Rymarquis L."/>
            <person name="Schroda M."/>
            <person name="Stern D."/>
            <person name="Umen J."/>
            <person name="Willows R."/>
            <person name="Wilson N."/>
            <person name="Zimmer S.L."/>
            <person name="Allmer J."/>
            <person name="Balk J."/>
            <person name="Bisova K."/>
            <person name="Chen C.J."/>
            <person name="Elias M."/>
            <person name="Gendler K."/>
            <person name="Hauser C."/>
            <person name="Lamb M.R."/>
            <person name="Ledford H."/>
            <person name="Long J.C."/>
            <person name="Minagawa J."/>
            <person name="Page M.D."/>
            <person name="Pan J."/>
            <person name="Pootakham W."/>
            <person name="Roje S."/>
            <person name="Rose A."/>
            <person name="Stahlberg E."/>
            <person name="Terauchi A.M."/>
            <person name="Yang P."/>
            <person name="Ball S."/>
            <person name="Bowler C."/>
            <person name="Dieckmann C.L."/>
            <person name="Gladyshev V.N."/>
            <person name="Green P."/>
            <person name="Jorgensen R."/>
            <person name="Mayfield S."/>
            <person name="Mueller-Roeber B."/>
            <person name="Rajamani S."/>
            <person name="Sayre R.T."/>
            <person name="Brokstein P."/>
            <person name="Dubchak I."/>
            <person name="Goodstein D."/>
            <person name="Hornick L."/>
            <person name="Huang Y.W."/>
            <person name="Jhaveri J."/>
            <person name="Luo Y."/>
            <person name="Martinez D."/>
            <person name="Ngau W.C."/>
            <person name="Otillar B."/>
            <person name="Poliakov A."/>
            <person name="Porter A."/>
            <person name="Szajkowski L."/>
            <person name="Werner G."/>
            <person name="Zhou K."/>
            <person name="Grigoriev I.V."/>
            <person name="Rokhsar D.S."/>
            <person name="Grossman A.R."/>
        </authorList>
    </citation>
    <scope>NUCLEOTIDE SEQUENCE [LARGE SCALE GENOMIC DNA]</scope>
    <source>
        <strain evidence="16">CC-503</strain>
    </source>
</reference>
<dbReference type="FunFam" id="3.40.50.300:FF:000066">
    <property type="entry name" value="ABC transporter B family member 1"/>
    <property type="match status" value="1"/>
</dbReference>
<dbReference type="KEGG" id="cre:CHLRE_17g725150v5"/>
<evidence type="ECO:0000256" key="4">
    <source>
        <dbReference type="ARBA" id="ARBA00022692"/>
    </source>
</evidence>
<keyword evidence="6" id="KW-0547">Nucleotide-binding</keyword>
<dbReference type="InterPro" id="IPR003439">
    <property type="entry name" value="ABC_transporter-like_ATP-bd"/>
</dbReference>
<dbReference type="CDD" id="cd03249">
    <property type="entry name" value="ABC_MTABC3_MDL1_MDL2"/>
    <property type="match status" value="2"/>
</dbReference>
<keyword evidence="7" id="KW-0067">ATP-binding</keyword>
<evidence type="ECO:0000313" key="15">
    <source>
        <dbReference type="EMBL" id="PNW70564.1"/>
    </source>
</evidence>
<dbReference type="InterPro" id="IPR027417">
    <property type="entry name" value="P-loop_NTPase"/>
</dbReference>
<comment type="similarity">
    <text evidence="2">Belongs to the ABC transporter superfamily. ABCB family. Multidrug resistance exporter (TC 3.A.1.201) subfamily.</text>
</comment>
<dbReference type="EMBL" id="CM008978">
    <property type="protein sequence ID" value="PNW70564.1"/>
    <property type="molecule type" value="Genomic_DNA"/>
</dbReference>
<dbReference type="PROSITE" id="PS50929">
    <property type="entry name" value="ABC_TM1F"/>
    <property type="match status" value="2"/>
</dbReference>
<dbReference type="FunCoup" id="A0A2K3CQJ6">
    <property type="interactions" value="334"/>
</dbReference>
<feature type="transmembrane region" description="Helical" evidence="12">
    <location>
        <begin position="1000"/>
        <end position="1019"/>
    </location>
</feature>
<dbReference type="FunFam" id="1.20.1560.10:FF:000295">
    <property type="entry name" value="MDR-like ABC transporter"/>
    <property type="match status" value="1"/>
</dbReference>
<dbReference type="Pfam" id="PF00664">
    <property type="entry name" value="ABC_membrane"/>
    <property type="match status" value="2"/>
</dbReference>
<evidence type="ECO:0000256" key="11">
    <source>
        <dbReference type="SAM" id="MobiDB-lite"/>
    </source>
</evidence>
<feature type="transmembrane region" description="Helical" evidence="12">
    <location>
        <begin position="891"/>
        <end position="915"/>
    </location>
</feature>
<dbReference type="GeneID" id="5722764"/>
<feature type="transmembrane region" description="Helical" evidence="12">
    <location>
        <begin position="60"/>
        <end position="84"/>
    </location>
</feature>
<dbReference type="RefSeq" id="XP_042914787.1">
    <property type="nucleotide sequence ID" value="XM_043072328.1"/>
</dbReference>
<proteinExistence type="inferred from homology"/>